<organism evidence="2 3">
    <name type="scientific">Sphingobium herbicidovorans (strain ATCC 700291 / DSM 11019 / CCUG 56400 / KCTC 2939 / LMG 18315 / NBRC 16415 / MH)</name>
    <name type="common">Sphingomonas herbicidovorans</name>
    <dbReference type="NCBI Taxonomy" id="1219045"/>
    <lineage>
        <taxon>Bacteria</taxon>
        <taxon>Pseudomonadati</taxon>
        <taxon>Pseudomonadota</taxon>
        <taxon>Alphaproteobacteria</taxon>
        <taxon>Sphingomonadales</taxon>
        <taxon>Sphingomonadaceae</taxon>
        <taxon>Sphingobium</taxon>
    </lineage>
</organism>
<proteinExistence type="predicted"/>
<protein>
    <submittedName>
        <fullName evidence="2">Uncharacterized protein</fullName>
    </submittedName>
</protein>
<dbReference type="AlphaFoldDB" id="A0A086PBU1"/>
<dbReference type="EMBL" id="JFZA02000010">
    <property type="protein sequence ID" value="KFG90859.1"/>
    <property type="molecule type" value="Genomic_DNA"/>
</dbReference>
<dbReference type="Proteomes" id="UP000024284">
    <property type="component" value="Unassembled WGS sequence"/>
</dbReference>
<evidence type="ECO:0000256" key="1">
    <source>
        <dbReference type="SAM" id="MobiDB-lite"/>
    </source>
</evidence>
<keyword evidence="3" id="KW-1185">Reference proteome</keyword>
<name>A0A086PBU1_SPHHM</name>
<evidence type="ECO:0000313" key="3">
    <source>
        <dbReference type="Proteomes" id="UP000024284"/>
    </source>
</evidence>
<comment type="caution">
    <text evidence="2">The sequence shown here is derived from an EMBL/GenBank/DDBJ whole genome shotgun (WGS) entry which is preliminary data.</text>
</comment>
<evidence type="ECO:0000313" key="2">
    <source>
        <dbReference type="EMBL" id="KFG90859.1"/>
    </source>
</evidence>
<reference evidence="2" key="1">
    <citation type="submission" date="2014-08" db="EMBL/GenBank/DDBJ databases">
        <title>Draft genome sequences of Sphingobium herbicidovorans.</title>
        <authorList>
            <person name="Gan H.M."/>
            <person name="Gan H.Y."/>
            <person name="Savka M.A."/>
        </authorList>
    </citation>
    <scope>NUCLEOTIDE SEQUENCE [LARGE SCALE GENOMIC DNA]</scope>
    <source>
        <strain evidence="2">NBRC 16415</strain>
    </source>
</reference>
<feature type="region of interest" description="Disordered" evidence="1">
    <location>
        <begin position="60"/>
        <end position="103"/>
    </location>
</feature>
<feature type="compositionally biased region" description="Polar residues" evidence="1">
    <location>
        <begin position="60"/>
        <end position="70"/>
    </location>
</feature>
<sequence length="103" mass="11460">MAAEDIKRAVNPISILRNKVIYSPRSGMYCLYIASTAEVQLMGAHAHDYFLRRRRTARAQNSLSAATKSARTVAAKRTRRPISTHPAISVPPSIPQQRMLTTP</sequence>
<accession>A0A086PBU1</accession>
<gene>
    <name evidence="2" type="ORF">BV98_001390</name>
</gene>